<organism evidence="2 3">
    <name type="scientific">Oryza meyeriana var. granulata</name>
    <dbReference type="NCBI Taxonomy" id="110450"/>
    <lineage>
        <taxon>Eukaryota</taxon>
        <taxon>Viridiplantae</taxon>
        <taxon>Streptophyta</taxon>
        <taxon>Embryophyta</taxon>
        <taxon>Tracheophyta</taxon>
        <taxon>Spermatophyta</taxon>
        <taxon>Magnoliopsida</taxon>
        <taxon>Liliopsida</taxon>
        <taxon>Poales</taxon>
        <taxon>Poaceae</taxon>
        <taxon>BOP clade</taxon>
        <taxon>Oryzoideae</taxon>
        <taxon>Oryzeae</taxon>
        <taxon>Oryzinae</taxon>
        <taxon>Oryza</taxon>
        <taxon>Oryza meyeriana</taxon>
    </lineage>
</organism>
<comment type="caution">
    <text evidence="2">The sequence shown here is derived from an EMBL/GenBank/DDBJ whole genome shotgun (WGS) entry which is preliminary data.</text>
</comment>
<proteinExistence type="predicted"/>
<dbReference type="Pfam" id="PF07762">
    <property type="entry name" value="DUF1618"/>
    <property type="match status" value="1"/>
</dbReference>
<reference evidence="2 3" key="1">
    <citation type="submission" date="2019-11" db="EMBL/GenBank/DDBJ databases">
        <title>Whole genome sequence of Oryza granulata.</title>
        <authorList>
            <person name="Li W."/>
        </authorList>
    </citation>
    <scope>NUCLEOTIDE SEQUENCE [LARGE SCALE GENOMIC DNA]</scope>
    <source>
        <strain evidence="3">cv. Menghai</strain>
        <tissue evidence="2">Leaf</tissue>
    </source>
</reference>
<keyword evidence="3" id="KW-1185">Reference proteome</keyword>
<dbReference type="OrthoDB" id="629308at2759"/>
<accession>A0A6G1DR20</accession>
<evidence type="ECO:0000313" key="3">
    <source>
        <dbReference type="Proteomes" id="UP000479710"/>
    </source>
</evidence>
<protein>
    <recommendedName>
        <fullName evidence="1">DUF1618 domain-containing protein</fullName>
    </recommendedName>
</protein>
<dbReference type="InterPro" id="IPR011676">
    <property type="entry name" value="DUF1618"/>
</dbReference>
<dbReference type="AlphaFoldDB" id="A0A6G1DR20"/>
<dbReference type="Proteomes" id="UP000479710">
    <property type="component" value="Unassembled WGS sequence"/>
</dbReference>
<evidence type="ECO:0000313" key="2">
    <source>
        <dbReference type="EMBL" id="KAF0915068.1"/>
    </source>
</evidence>
<feature type="domain" description="DUF1618" evidence="1">
    <location>
        <begin position="3"/>
        <end position="69"/>
    </location>
</feature>
<dbReference type="PANTHER" id="PTHR33086">
    <property type="entry name" value="OS05G0468200 PROTEIN-RELATED"/>
    <property type="match status" value="1"/>
</dbReference>
<evidence type="ECO:0000259" key="1">
    <source>
        <dbReference type="Pfam" id="PF07762"/>
    </source>
</evidence>
<name>A0A6G1DR20_9ORYZ</name>
<dbReference type="PANTHER" id="PTHR33086:SF94">
    <property type="entry name" value="EXPRESSED PROTEIN"/>
    <property type="match status" value="1"/>
</dbReference>
<sequence>MDCTSGGSVKFVSISFDNSVPVADKTVTEWTLNTATWQWTKGEELRDDFKNQGLPETEPQFPLLSTEKDGDALYFVLSEPRRLFHSPAVHHMCRFDMRSKRLLSSRLSWSPYMAFPTPLLGSEFFRYLENHHLGPVDNKGKEGMFQ</sequence>
<gene>
    <name evidence="2" type="ORF">E2562_033187</name>
</gene>
<dbReference type="EMBL" id="SPHZ02000006">
    <property type="protein sequence ID" value="KAF0915068.1"/>
    <property type="molecule type" value="Genomic_DNA"/>
</dbReference>